<evidence type="ECO:0000256" key="4">
    <source>
        <dbReference type="ARBA" id="ARBA00022833"/>
    </source>
</evidence>
<dbReference type="Proteomes" id="UP000297598">
    <property type="component" value="Unassembled WGS sequence"/>
</dbReference>
<evidence type="ECO:0000313" key="8">
    <source>
        <dbReference type="Proteomes" id="UP000254047"/>
    </source>
</evidence>
<keyword evidence="4" id="KW-0862">Zinc</keyword>
<dbReference type="Pfam" id="PF00753">
    <property type="entry name" value="Lactamase_B"/>
    <property type="match status" value="1"/>
</dbReference>
<dbReference type="CDD" id="cd06262">
    <property type="entry name" value="metallo-hydrolase-like_MBL-fold"/>
    <property type="match status" value="1"/>
</dbReference>
<keyword evidence="9" id="KW-1185">Reference proteome</keyword>
<gene>
    <name evidence="7" type="ORF">BJR09_00115</name>
    <name evidence="6" type="ORF">NCTC13830_01529</name>
</gene>
<evidence type="ECO:0000313" key="6">
    <source>
        <dbReference type="EMBL" id="SUM44134.1"/>
    </source>
</evidence>
<keyword evidence="2" id="KW-0479">Metal-binding</keyword>
<evidence type="ECO:0000256" key="2">
    <source>
        <dbReference type="ARBA" id="ARBA00022723"/>
    </source>
</evidence>
<reference evidence="6 8" key="1">
    <citation type="submission" date="2018-06" db="EMBL/GenBank/DDBJ databases">
        <authorList>
            <consortium name="Pathogen Informatics"/>
            <person name="Doyle S."/>
        </authorList>
    </citation>
    <scope>NUCLEOTIDE SEQUENCE [LARGE SCALE GENOMIC DNA]</scope>
    <source>
        <strain evidence="6 8">NCTC13830</strain>
    </source>
</reference>
<dbReference type="AlphaFoldDB" id="A0A380FZ18"/>
<dbReference type="Proteomes" id="UP000254047">
    <property type="component" value="Unassembled WGS sequence"/>
</dbReference>
<comment type="cofactor">
    <cofactor evidence="1">
        <name>Zn(2+)</name>
        <dbReference type="ChEBI" id="CHEBI:29105"/>
    </cofactor>
</comment>
<dbReference type="RefSeq" id="WP_103298546.1">
    <property type="nucleotide sequence ID" value="NZ_PPQT01000088.1"/>
</dbReference>
<dbReference type="OrthoDB" id="9802248at2"/>
<evidence type="ECO:0000256" key="1">
    <source>
        <dbReference type="ARBA" id="ARBA00001947"/>
    </source>
</evidence>
<reference evidence="7 9" key="2">
    <citation type="submission" date="2019-04" db="EMBL/GenBank/DDBJ databases">
        <title>Genomic characterization of Staphylococcus petrasii strains.</title>
        <authorList>
            <person name="Vrbovska V."/>
            <person name="Kovarovic V."/>
            <person name="Maslanova I."/>
            <person name="Indrakova A."/>
            <person name="Petras P."/>
            <person name="Sedo O."/>
            <person name="Svec P."/>
            <person name="Fisarova L."/>
            <person name="Sedlacek I."/>
            <person name="Doskar J."/>
            <person name="Pantucek R."/>
        </authorList>
    </citation>
    <scope>NUCLEOTIDE SEQUENCE [LARGE SCALE GENOMIC DNA]</scope>
    <source>
        <strain evidence="7 9">P5404</strain>
    </source>
</reference>
<dbReference type="EMBL" id="UHDO01000001">
    <property type="protein sequence ID" value="SUM44134.1"/>
    <property type="molecule type" value="Genomic_DNA"/>
</dbReference>
<evidence type="ECO:0000259" key="5">
    <source>
        <dbReference type="SMART" id="SM00849"/>
    </source>
</evidence>
<dbReference type="InterPro" id="IPR001279">
    <property type="entry name" value="Metallo-B-lactamas"/>
</dbReference>
<dbReference type="SMART" id="SM00849">
    <property type="entry name" value="Lactamase_B"/>
    <property type="match status" value="1"/>
</dbReference>
<protein>
    <submittedName>
        <fullName evidence="7">MBL fold metallo-hydrolase</fullName>
    </submittedName>
    <submittedName>
        <fullName evidence="6">Metallo-beta-lactamase superfamily protein</fullName>
    </submittedName>
</protein>
<dbReference type="PANTHER" id="PTHR46233">
    <property type="entry name" value="HYDROXYACYLGLUTATHIONE HYDROLASE GLOC"/>
    <property type="match status" value="1"/>
</dbReference>
<evidence type="ECO:0000256" key="3">
    <source>
        <dbReference type="ARBA" id="ARBA00022801"/>
    </source>
</evidence>
<dbReference type="InterPro" id="IPR036866">
    <property type="entry name" value="RibonucZ/Hydroxyglut_hydro"/>
</dbReference>
<dbReference type="PANTHER" id="PTHR46233:SF3">
    <property type="entry name" value="HYDROXYACYLGLUTATHIONE HYDROLASE GLOC"/>
    <property type="match status" value="1"/>
</dbReference>
<keyword evidence="3" id="KW-0378">Hydrolase</keyword>
<feature type="domain" description="Metallo-beta-lactamase" evidence="5">
    <location>
        <begin position="12"/>
        <end position="190"/>
    </location>
</feature>
<name>A0A380FZ18_9STAP</name>
<evidence type="ECO:0000313" key="7">
    <source>
        <dbReference type="EMBL" id="TGE19398.1"/>
    </source>
</evidence>
<dbReference type="GO" id="GO:0016787">
    <property type="term" value="F:hydrolase activity"/>
    <property type="evidence" value="ECO:0007669"/>
    <property type="project" value="UniProtKB-KW"/>
</dbReference>
<dbReference type="EMBL" id="SRLS01000001">
    <property type="protein sequence ID" value="TGE19398.1"/>
    <property type="molecule type" value="Genomic_DNA"/>
</dbReference>
<dbReference type="InterPro" id="IPR051453">
    <property type="entry name" value="MBL_Glyoxalase_II"/>
</dbReference>
<dbReference type="Gene3D" id="3.60.15.10">
    <property type="entry name" value="Ribonuclease Z/Hydroxyacylglutathione hydrolase-like"/>
    <property type="match status" value="1"/>
</dbReference>
<organism evidence="6 8">
    <name type="scientific">Staphylococcus petrasii</name>
    <dbReference type="NCBI Taxonomy" id="1276936"/>
    <lineage>
        <taxon>Bacteria</taxon>
        <taxon>Bacillati</taxon>
        <taxon>Bacillota</taxon>
        <taxon>Bacilli</taxon>
        <taxon>Bacillales</taxon>
        <taxon>Staphylococcaceae</taxon>
        <taxon>Staphylococcus</taxon>
    </lineage>
</organism>
<sequence>MRISNLTLGLVDTNAYFIENEDSVLLIDPAGEPDKIFKKLNQINKPLKAILLTHAHFDHIGALDDVLEKYDVPLYMHKEEFDFLTDPEKNGAVKFKQYGMPLITSKAQPNSLDEGDFTIGDFNMKVLHTPGHSPGSLTYVFDDFAVVGDTLFNNGIGRTDLYRGDYETLVDSIKDKLFELEGDLPLFPGHGQYTTVDDEQLNPYLDGQ</sequence>
<dbReference type="SUPFAM" id="SSF56281">
    <property type="entry name" value="Metallo-hydrolase/oxidoreductase"/>
    <property type="match status" value="1"/>
</dbReference>
<dbReference type="GO" id="GO:0046872">
    <property type="term" value="F:metal ion binding"/>
    <property type="evidence" value="ECO:0007669"/>
    <property type="project" value="UniProtKB-KW"/>
</dbReference>
<accession>A0A380FZ18</accession>
<proteinExistence type="predicted"/>
<evidence type="ECO:0000313" key="9">
    <source>
        <dbReference type="Proteomes" id="UP000297598"/>
    </source>
</evidence>